<name>A0AAW2NGC7_9LAMI</name>
<evidence type="ECO:0008006" key="2">
    <source>
        <dbReference type="Google" id="ProtNLM"/>
    </source>
</evidence>
<dbReference type="AlphaFoldDB" id="A0AAW2NGC7"/>
<organism evidence="1">
    <name type="scientific">Sesamum calycinum</name>
    <dbReference type="NCBI Taxonomy" id="2727403"/>
    <lineage>
        <taxon>Eukaryota</taxon>
        <taxon>Viridiplantae</taxon>
        <taxon>Streptophyta</taxon>
        <taxon>Embryophyta</taxon>
        <taxon>Tracheophyta</taxon>
        <taxon>Spermatophyta</taxon>
        <taxon>Magnoliopsida</taxon>
        <taxon>eudicotyledons</taxon>
        <taxon>Gunneridae</taxon>
        <taxon>Pentapetalae</taxon>
        <taxon>asterids</taxon>
        <taxon>lamiids</taxon>
        <taxon>Lamiales</taxon>
        <taxon>Pedaliaceae</taxon>
        <taxon>Sesamum</taxon>
    </lineage>
</organism>
<sequence>MASKLNRLGASLSLTEEEEAGVVLPTGLWHADSVTLLKFFHILDRNWVLERCPWAFDKNLLVLAPVEAADDPNLVDLNWWEFHIHIHGLPLGKMTKDIATFIGNKLGRFKDVDLDKNGESEQAQANPSAKLIPPKPSLEQYRKRGFCWRGCKCGGLVVLWVKSVSAQLPSFSQSHIDLSIRGDPLTWSSRHTFPNTVLERLHRACASGSWSQLFPNATIENLPVSCLDHKVLHIRLEDRPTYTLQCSRPCRFEAAWLQSEQYEDIVAASWGSSRGLGGSLEVASKLASCQQNLHRWSRDVFRADKGRLNFLENQLKKLLAGSLTEWIQEEISRTRKELEGLAACGETVWRQRSKDTWLREGDWNTSFFHQRASNRFHTNQIHKIKNF</sequence>
<protein>
    <recommendedName>
        <fullName evidence="2">DUF4283 domain-containing protein</fullName>
    </recommendedName>
</protein>
<proteinExistence type="predicted"/>
<dbReference type="PANTHER" id="PTHR33710">
    <property type="entry name" value="BNAC02G09200D PROTEIN"/>
    <property type="match status" value="1"/>
</dbReference>
<reference evidence="1" key="2">
    <citation type="journal article" date="2024" name="Plant">
        <title>Genomic evolution and insights into agronomic trait innovations of Sesamum species.</title>
        <authorList>
            <person name="Miao H."/>
            <person name="Wang L."/>
            <person name="Qu L."/>
            <person name="Liu H."/>
            <person name="Sun Y."/>
            <person name="Le M."/>
            <person name="Wang Q."/>
            <person name="Wei S."/>
            <person name="Zheng Y."/>
            <person name="Lin W."/>
            <person name="Duan Y."/>
            <person name="Cao H."/>
            <person name="Xiong S."/>
            <person name="Wang X."/>
            <person name="Wei L."/>
            <person name="Li C."/>
            <person name="Ma Q."/>
            <person name="Ju M."/>
            <person name="Zhao R."/>
            <person name="Li G."/>
            <person name="Mu C."/>
            <person name="Tian Q."/>
            <person name="Mei H."/>
            <person name="Zhang T."/>
            <person name="Gao T."/>
            <person name="Zhang H."/>
        </authorList>
    </citation>
    <scope>NUCLEOTIDE SEQUENCE</scope>
    <source>
        <strain evidence="1">KEN8</strain>
    </source>
</reference>
<accession>A0AAW2NGC7</accession>
<reference evidence="1" key="1">
    <citation type="submission" date="2020-06" db="EMBL/GenBank/DDBJ databases">
        <authorList>
            <person name="Li T."/>
            <person name="Hu X."/>
            <person name="Zhang T."/>
            <person name="Song X."/>
            <person name="Zhang H."/>
            <person name="Dai N."/>
            <person name="Sheng W."/>
            <person name="Hou X."/>
            <person name="Wei L."/>
        </authorList>
    </citation>
    <scope>NUCLEOTIDE SEQUENCE</scope>
    <source>
        <strain evidence="1">KEN8</strain>
        <tissue evidence="1">Leaf</tissue>
    </source>
</reference>
<evidence type="ECO:0000313" key="1">
    <source>
        <dbReference type="EMBL" id="KAL0342575.1"/>
    </source>
</evidence>
<dbReference type="PANTHER" id="PTHR33710:SF71">
    <property type="entry name" value="ENDONUCLEASE_EXONUCLEASE_PHOSPHATASE DOMAIN-CONTAINING PROTEIN"/>
    <property type="match status" value="1"/>
</dbReference>
<dbReference type="EMBL" id="JACGWM010000011">
    <property type="protein sequence ID" value="KAL0342575.1"/>
    <property type="molecule type" value="Genomic_DNA"/>
</dbReference>
<comment type="caution">
    <text evidence="1">The sequence shown here is derived from an EMBL/GenBank/DDBJ whole genome shotgun (WGS) entry which is preliminary data.</text>
</comment>
<gene>
    <name evidence="1" type="ORF">Scaly_1920100</name>
</gene>